<dbReference type="AlphaFoldDB" id="A0A6V8KJB3"/>
<evidence type="ECO:0000313" key="3">
    <source>
        <dbReference type="Proteomes" id="UP000482800"/>
    </source>
</evidence>
<feature type="region of interest" description="Disordered" evidence="1">
    <location>
        <begin position="34"/>
        <end position="63"/>
    </location>
</feature>
<reference evidence="2 3" key="2">
    <citation type="submission" date="2020-03" db="EMBL/GenBank/DDBJ databases">
        <authorList>
            <person name="Ichikawa N."/>
            <person name="Kimura A."/>
            <person name="Kitahashi Y."/>
            <person name="Uohara A."/>
        </authorList>
    </citation>
    <scope>NUCLEOTIDE SEQUENCE [LARGE SCALE GENOMIC DNA]</scope>
    <source>
        <strain evidence="2 3">NBRC 108639</strain>
    </source>
</reference>
<organism evidence="2 3">
    <name type="scientific">Phytohabitans houttuyneae</name>
    <dbReference type="NCBI Taxonomy" id="1076126"/>
    <lineage>
        <taxon>Bacteria</taxon>
        <taxon>Bacillati</taxon>
        <taxon>Actinomycetota</taxon>
        <taxon>Actinomycetes</taxon>
        <taxon>Micromonosporales</taxon>
        <taxon>Micromonosporaceae</taxon>
    </lineage>
</organism>
<name>A0A6V8KJB3_9ACTN</name>
<sequence length="63" mass="6542">MLRSQVTTGFAALGAAGEADAGADVTATAAATATAQMGENRIGPSIDSHRDRLNRPPQVWRHP</sequence>
<proteinExistence type="predicted"/>
<evidence type="ECO:0000256" key="1">
    <source>
        <dbReference type="SAM" id="MobiDB-lite"/>
    </source>
</evidence>
<evidence type="ECO:0000313" key="2">
    <source>
        <dbReference type="EMBL" id="GFJ81797.1"/>
    </source>
</evidence>
<keyword evidence="3" id="KW-1185">Reference proteome</keyword>
<gene>
    <name evidence="2" type="ORF">Phou_059770</name>
</gene>
<dbReference type="Proteomes" id="UP000482800">
    <property type="component" value="Unassembled WGS sequence"/>
</dbReference>
<accession>A0A6V8KJB3</accession>
<protein>
    <submittedName>
        <fullName evidence="2">Uncharacterized protein</fullName>
    </submittedName>
</protein>
<dbReference type="EMBL" id="BLPF01000002">
    <property type="protein sequence ID" value="GFJ81797.1"/>
    <property type="molecule type" value="Genomic_DNA"/>
</dbReference>
<comment type="caution">
    <text evidence="2">The sequence shown here is derived from an EMBL/GenBank/DDBJ whole genome shotgun (WGS) entry which is preliminary data.</text>
</comment>
<reference evidence="2 3" key="1">
    <citation type="submission" date="2020-03" db="EMBL/GenBank/DDBJ databases">
        <title>Whole genome shotgun sequence of Phytohabitans houttuyneae NBRC 108639.</title>
        <authorList>
            <person name="Komaki H."/>
            <person name="Tamura T."/>
        </authorList>
    </citation>
    <scope>NUCLEOTIDE SEQUENCE [LARGE SCALE GENOMIC DNA]</scope>
    <source>
        <strain evidence="2 3">NBRC 108639</strain>
    </source>
</reference>